<dbReference type="InterPro" id="IPR050282">
    <property type="entry name" value="Cycloisomerase_2"/>
</dbReference>
<evidence type="ECO:0000313" key="3">
    <source>
        <dbReference type="Proteomes" id="UP000287394"/>
    </source>
</evidence>
<dbReference type="Gene3D" id="2.130.10.10">
    <property type="entry name" value="YVTN repeat-like/Quinoprotein amine dehydrogenase"/>
    <property type="match status" value="2"/>
</dbReference>
<proteinExistence type="inferred from homology"/>
<dbReference type="SUPFAM" id="SSF75011">
    <property type="entry name" value="3-carboxy-cis,cis-mucoante lactonizing enzyme"/>
    <property type="match status" value="1"/>
</dbReference>
<dbReference type="Proteomes" id="UP000287394">
    <property type="component" value="Chromosome"/>
</dbReference>
<dbReference type="OrthoDB" id="8924315at2"/>
<name>A0A402CSW6_9BACT</name>
<dbReference type="InterPro" id="IPR019405">
    <property type="entry name" value="Lactonase_7-beta_prop"/>
</dbReference>
<dbReference type="Pfam" id="PF10282">
    <property type="entry name" value="Lactonase"/>
    <property type="match status" value="1"/>
</dbReference>
<accession>A0A402CSW6</accession>
<organism evidence="2 3">
    <name type="scientific">Capsulimonas corticalis</name>
    <dbReference type="NCBI Taxonomy" id="2219043"/>
    <lineage>
        <taxon>Bacteria</taxon>
        <taxon>Bacillati</taxon>
        <taxon>Armatimonadota</taxon>
        <taxon>Armatimonadia</taxon>
        <taxon>Capsulimonadales</taxon>
        <taxon>Capsulimonadaceae</taxon>
        <taxon>Capsulimonas</taxon>
    </lineage>
</organism>
<dbReference type="RefSeq" id="WP_119320470.1">
    <property type="nucleotide sequence ID" value="NZ_AP025739.1"/>
</dbReference>
<dbReference type="KEGG" id="ccot:CCAX7_30040"/>
<gene>
    <name evidence="2" type="ORF">CCAX7_30040</name>
</gene>
<dbReference type="InterPro" id="IPR015943">
    <property type="entry name" value="WD40/YVTN_repeat-like_dom_sf"/>
</dbReference>
<dbReference type="PANTHER" id="PTHR30344">
    <property type="entry name" value="6-PHOSPHOGLUCONOLACTONASE-RELATED"/>
    <property type="match status" value="1"/>
</dbReference>
<evidence type="ECO:0000313" key="2">
    <source>
        <dbReference type="EMBL" id="BDI30953.1"/>
    </source>
</evidence>
<dbReference type="GO" id="GO:0017057">
    <property type="term" value="F:6-phosphogluconolactonase activity"/>
    <property type="evidence" value="ECO:0007669"/>
    <property type="project" value="TreeGrafter"/>
</dbReference>
<evidence type="ECO:0000256" key="1">
    <source>
        <dbReference type="ARBA" id="ARBA00005564"/>
    </source>
</evidence>
<protein>
    <submittedName>
        <fullName evidence="2">Uncharacterized protein</fullName>
    </submittedName>
</protein>
<reference evidence="2 3" key="1">
    <citation type="journal article" date="2019" name="Int. J. Syst. Evol. Microbiol.">
        <title>Capsulimonas corticalis gen. nov., sp. nov., an aerobic capsulated bacterium, of a novel bacterial order, Capsulimonadales ord. nov., of the class Armatimonadia of the phylum Armatimonadetes.</title>
        <authorList>
            <person name="Li J."/>
            <person name="Kudo C."/>
            <person name="Tonouchi A."/>
        </authorList>
    </citation>
    <scope>NUCLEOTIDE SEQUENCE [LARGE SCALE GENOMIC DNA]</scope>
    <source>
        <strain evidence="2 3">AX-7</strain>
    </source>
</reference>
<dbReference type="EMBL" id="AP025739">
    <property type="protein sequence ID" value="BDI30953.1"/>
    <property type="molecule type" value="Genomic_DNA"/>
</dbReference>
<comment type="similarity">
    <text evidence="1">Belongs to the cycloisomerase 2 family.</text>
</comment>
<dbReference type="PANTHER" id="PTHR30344:SF1">
    <property type="entry name" value="6-PHOSPHOGLUCONOLACTONASE"/>
    <property type="match status" value="1"/>
</dbReference>
<dbReference type="AlphaFoldDB" id="A0A402CSW6"/>
<keyword evidence="3" id="KW-1185">Reference proteome</keyword>
<sequence>MQGAPFLLAAILALSPMIAFADASVPVSLMANLERPACPAGQPVTLALALHNNGAVPLIVGYSAFEESSFQITVTDNAGRSVPRTAFGDRVLTSPMAVSANWAISLDSGKSLLYRFNLARLFDLSRAGIYQVSVQRRISGWEAPLVGDHSQPAPAALSAGPLTVQVIESKDARSDSEAYTPPPSHQTFLYMAGGEDYARKISAVCRFRVGQDGAVSSTLASNALAGDGARAIVATSDGRFLYVGNGDDNTISQFRIGDDGALSPLSPTTVAAQKFPGRLLVDPHGRFLYALSNWGNTLYSIGHDGQLTETSRVKNTSLAIDKDVMLSDFAAISPDGAFLYACNGQTFGYRLGPDGRVAEALAPPGSAAGPSGGRDQAIALSPSGRFAFILTSKSYEMNADGSSPDDLIVPMRIDAHGRLTQLPGAQTPRGPMPAQPGYAPCTSLAVDPSGRFLTAISQSALYCYRIGTDGSLKSLGRTAYETPITSVFFGAGHLAYVISQNSSALKAFRLDERKGLVPAPLDVPTAVPAANDVAAAVSPTPQHWGAETDGLTIAARLPADVLGADSPVVLTVVLKNVTDHPIPLGADLPPFRLALTGPRPWFIDTFRNKREPATIPAALLAAGHDLFAPSAHAAPILLPPGGQRQYRFVLSRLADLTIAGDYSVQVQRLLPSGALANSPMIPFQIDGPYGAVGRGNPRQELDIF</sequence>